<proteinExistence type="predicted"/>
<comment type="caution">
    <text evidence="1">The sequence shown here is derived from an EMBL/GenBank/DDBJ whole genome shotgun (WGS) entry which is preliminary data.</text>
</comment>
<keyword evidence="2" id="KW-1185">Reference proteome</keyword>
<dbReference type="Proteomes" id="UP000635278">
    <property type="component" value="Unassembled WGS sequence"/>
</dbReference>
<name>A0ABX0JQZ5_9PROT</name>
<dbReference type="EMBL" id="WOTB01000022">
    <property type="protein sequence ID" value="NHN85883.1"/>
    <property type="molecule type" value="Genomic_DNA"/>
</dbReference>
<sequence>MSTLEDTARSAGLKDMSLLECVRKDLPPAGQVADLKSRYPQAFAPAFDARTASKADVEARLKQMGVRLRRSMM</sequence>
<protein>
    <submittedName>
        <fullName evidence="1">Uncharacterized protein</fullName>
    </submittedName>
</protein>
<dbReference type="RefSeq" id="WP_173584277.1">
    <property type="nucleotide sequence ID" value="NZ_WOTB01000022.1"/>
</dbReference>
<evidence type="ECO:0000313" key="1">
    <source>
        <dbReference type="EMBL" id="NHN85883.1"/>
    </source>
</evidence>
<evidence type="ECO:0000313" key="2">
    <source>
        <dbReference type="Proteomes" id="UP000635278"/>
    </source>
</evidence>
<reference evidence="1 2" key="1">
    <citation type="journal article" date="2020" name="Int. J. Syst. Evol. Microbiol.">
        <title>Novel acetic acid bacteria from cider fermentations: Acetobacter conturbans sp. nov. and Acetobacter fallax sp. nov.</title>
        <authorList>
            <person name="Sombolestani A.S."/>
            <person name="Cleenwerck I."/>
            <person name="Cnockaert M."/>
            <person name="Borremans W."/>
            <person name="Wieme A.D."/>
            <person name="De Vuyst L."/>
            <person name="Vandamme P."/>
        </authorList>
    </citation>
    <scope>NUCLEOTIDE SEQUENCE [LARGE SCALE GENOMIC DNA]</scope>
    <source>
        <strain evidence="1 2">LMG 30640</strain>
    </source>
</reference>
<gene>
    <name evidence="1" type="ORF">GOB93_14705</name>
</gene>
<organism evidence="1 2">
    <name type="scientific">Acetobacter musti</name>
    <dbReference type="NCBI Taxonomy" id="864732"/>
    <lineage>
        <taxon>Bacteria</taxon>
        <taxon>Pseudomonadati</taxon>
        <taxon>Pseudomonadota</taxon>
        <taxon>Alphaproteobacteria</taxon>
        <taxon>Acetobacterales</taxon>
        <taxon>Acetobacteraceae</taxon>
        <taxon>Acetobacter</taxon>
    </lineage>
</organism>
<accession>A0ABX0JQZ5</accession>